<dbReference type="EMBL" id="SNRW01001649">
    <property type="protein sequence ID" value="KAA6395569.1"/>
    <property type="molecule type" value="Genomic_DNA"/>
</dbReference>
<keyword evidence="1" id="KW-0175">Coiled coil</keyword>
<evidence type="ECO:0000313" key="3">
    <source>
        <dbReference type="Proteomes" id="UP000324800"/>
    </source>
</evidence>
<evidence type="ECO:0000313" key="2">
    <source>
        <dbReference type="EMBL" id="KAA6395569.1"/>
    </source>
</evidence>
<dbReference type="InterPro" id="IPR016024">
    <property type="entry name" value="ARM-type_fold"/>
</dbReference>
<evidence type="ECO:0000256" key="1">
    <source>
        <dbReference type="SAM" id="Coils"/>
    </source>
</evidence>
<dbReference type="Gene3D" id="1.25.10.10">
    <property type="entry name" value="Leucine-rich Repeat Variant"/>
    <property type="match status" value="1"/>
</dbReference>
<sequence length="323" mass="36788">MSEESVRVSKATSYASDSIEHISTSIRQLAVAIRSPDKNVYIPALKTLLDIIINDPESIERIYENDIISILNKYIIEEEGEAYVFSSSILHIIGIRSGSVDYSIRAQTATEPMIQIIHSPNEKKSKAGSKTLCDLIEENEQIRNSLLTTGFVQIVLHSLTSNTQIPSQQSSSSSNNQIPTFVKIGLLNVIQKLTDEEEGLQSLSVLIPILEELKQNGEDQLKNKAKRILGLLQAVGIKYSTNQNDQEKDQKIKELENFNKQKDEQLRITAEELHRVEKEKEKEIIEKERLKLEIIKLKEDIVIIQYYWRNIGTWSRHIAGYSQ</sequence>
<reference evidence="2 3" key="1">
    <citation type="submission" date="2019-03" db="EMBL/GenBank/DDBJ databases">
        <title>Single cell metagenomics reveals metabolic interactions within the superorganism composed of flagellate Streblomastix strix and complex community of Bacteroidetes bacteria on its surface.</title>
        <authorList>
            <person name="Treitli S.C."/>
            <person name="Kolisko M."/>
            <person name="Husnik F."/>
            <person name="Keeling P."/>
            <person name="Hampl V."/>
        </authorList>
    </citation>
    <scope>NUCLEOTIDE SEQUENCE [LARGE SCALE GENOMIC DNA]</scope>
    <source>
        <strain evidence="2">ST1C</strain>
    </source>
</reference>
<dbReference type="OrthoDB" id="195736at2759"/>
<gene>
    <name evidence="2" type="ORF">EZS28_008909</name>
</gene>
<dbReference type="InterPro" id="IPR011989">
    <property type="entry name" value="ARM-like"/>
</dbReference>
<proteinExistence type="predicted"/>
<accession>A0A5J4WMW2</accession>
<comment type="caution">
    <text evidence="2">The sequence shown here is derived from an EMBL/GenBank/DDBJ whole genome shotgun (WGS) entry which is preliminary data.</text>
</comment>
<feature type="coiled-coil region" evidence="1">
    <location>
        <begin position="259"/>
        <end position="300"/>
    </location>
</feature>
<protein>
    <submittedName>
        <fullName evidence="2">Uncharacterized protein</fullName>
    </submittedName>
</protein>
<organism evidence="2 3">
    <name type="scientific">Streblomastix strix</name>
    <dbReference type="NCBI Taxonomy" id="222440"/>
    <lineage>
        <taxon>Eukaryota</taxon>
        <taxon>Metamonada</taxon>
        <taxon>Preaxostyla</taxon>
        <taxon>Oxymonadida</taxon>
        <taxon>Streblomastigidae</taxon>
        <taxon>Streblomastix</taxon>
    </lineage>
</organism>
<dbReference type="Proteomes" id="UP000324800">
    <property type="component" value="Unassembled WGS sequence"/>
</dbReference>
<name>A0A5J4WMW2_9EUKA</name>
<dbReference type="SUPFAM" id="SSF48371">
    <property type="entry name" value="ARM repeat"/>
    <property type="match status" value="1"/>
</dbReference>
<dbReference type="AlphaFoldDB" id="A0A5J4WMW2"/>